<dbReference type="RefSeq" id="WP_119512183.1">
    <property type="nucleotide sequence ID" value="NZ_QXFK01000014.1"/>
</dbReference>
<dbReference type="EMBL" id="QXFK01000014">
    <property type="protein sequence ID" value="RIV79351.1"/>
    <property type="molecule type" value="Genomic_DNA"/>
</dbReference>
<keyword evidence="3" id="KW-1185">Reference proteome</keyword>
<feature type="signal peptide" evidence="1">
    <location>
        <begin position="1"/>
        <end position="24"/>
    </location>
</feature>
<name>A0A418NJ48_9SPHN</name>
<feature type="chain" id="PRO_5019352963" evidence="1">
    <location>
        <begin position="25"/>
        <end position="175"/>
    </location>
</feature>
<sequence length="175" mass="18002">MKAPLTCTALAPLALAFFALPANAQAAPSGPEIESAVRFGLPALFNGFQATCSAQLAPDGYVARNADRLVAKFAEGADAHWPAAKAALSTMGNDQGVDSAMLAEMPDDALKPFVTALLQQMAASEIKPTQCVDVERGLELIDPLPADNIAGLIGFMVEMAERDGNSADAAGVAGE</sequence>
<organism evidence="2 3">
    <name type="scientific">Pelagerythrobacter aerophilus</name>
    <dbReference type="NCBI Taxonomy" id="2306995"/>
    <lineage>
        <taxon>Bacteria</taxon>
        <taxon>Pseudomonadati</taxon>
        <taxon>Pseudomonadota</taxon>
        <taxon>Alphaproteobacteria</taxon>
        <taxon>Sphingomonadales</taxon>
        <taxon>Erythrobacteraceae</taxon>
        <taxon>Pelagerythrobacter</taxon>
    </lineage>
</organism>
<protein>
    <submittedName>
        <fullName evidence="2">Uncharacterized protein</fullName>
    </submittedName>
</protein>
<dbReference type="Proteomes" id="UP000285092">
    <property type="component" value="Unassembled WGS sequence"/>
</dbReference>
<evidence type="ECO:0000313" key="3">
    <source>
        <dbReference type="Proteomes" id="UP000285092"/>
    </source>
</evidence>
<evidence type="ECO:0000313" key="2">
    <source>
        <dbReference type="EMBL" id="RIV79351.1"/>
    </source>
</evidence>
<accession>A0A418NJ48</accession>
<gene>
    <name evidence="2" type="ORF">D2V04_04990</name>
</gene>
<comment type="caution">
    <text evidence="2">The sequence shown here is derived from an EMBL/GenBank/DDBJ whole genome shotgun (WGS) entry which is preliminary data.</text>
</comment>
<evidence type="ECO:0000256" key="1">
    <source>
        <dbReference type="SAM" id="SignalP"/>
    </source>
</evidence>
<keyword evidence="1" id="KW-0732">Signal</keyword>
<reference evidence="2 3" key="1">
    <citation type="submission" date="2018-08" db="EMBL/GenBank/DDBJ databases">
        <title>Altererythrobacter sp.Ery1 and Ery12, the genome sequencing of novel strains in genus Alterythrobacter.</title>
        <authorList>
            <person name="Cheng H."/>
            <person name="Wu Y.-H."/>
            <person name="Fang C."/>
            <person name="Xu X.-W."/>
        </authorList>
    </citation>
    <scope>NUCLEOTIDE SEQUENCE [LARGE SCALE GENOMIC DNA]</scope>
    <source>
        <strain evidence="2 3">Ery1</strain>
    </source>
</reference>
<proteinExistence type="predicted"/>
<dbReference type="OrthoDB" id="7594050at2"/>
<dbReference type="AlphaFoldDB" id="A0A418NJ48"/>